<sequence>MRTTYIFLVIILCFFSQTTDANAQFLKKLKQKAEEKLLKKADEQVDAVFEGTDPQPEKPKKEKSPTTGKEHSQPQKKQEKQTSPSPDISEFMVLPSPNPAFKDIVLQKHKNLPRFGAIDSYMMRDNPKKVDLSKEAAEKRNLTGLGYTGFIHLARIHILKDHFKVMDRTALTQRTKGAIVEEEAKSSLAQKTLLEFAFSMGTDALKKEYFMNDWSGDGKSPFVRKWGGHQSDDFTENERYVSFVEKYLDIILKWSEDFFADGTHDFQLVYAIKFQGQYDFDHGGFWLRLPIKRPPLGVSALEYFNTFSPETTYGNQFYGKTEQVDYINAEVLFKMNPEKAEALINDKSVLLQLTMKVKSVFKDFDTANPFVYSPNFTFHFLDPVMELYADAQLTRKLGEIRLDQLIYKGPQ</sequence>
<dbReference type="EMBL" id="SNTZ01000008">
    <property type="protein sequence ID" value="THV58199.1"/>
    <property type="molecule type" value="Genomic_DNA"/>
</dbReference>
<evidence type="ECO:0000313" key="3">
    <source>
        <dbReference type="EMBL" id="THV58199.1"/>
    </source>
</evidence>
<protein>
    <submittedName>
        <fullName evidence="3">Uncharacterized protein</fullName>
    </submittedName>
</protein>
<evidence type="ECO:0000313" key="4">
    <source>
        <dbReference type="Proteomes" id="UP000310406"/>
    </source>
</evidence>
<dbReference type="OrthoDB" id="1404860at2"/>
<proteinExistence type="predicted"/>
<evidence type="ECO:0000256" key="2">
    <source>
        <dbReference type="SAM" id="SignalP"/>
    </source>
</evidence>
<evidence type="ECO:0000256" key="1">
    <source>
        <dbReference type="SAM" id="MobiDB-lite"/>
    </source>
</evidence>
<feature type="compositionally biased region" description="Basic and acidic residues" evidence="1">
    <location>
        <begin position="55"/>
        <end position="80"/>
    </location>
</feature>
<dbReference type="RefSeq" id="WP_136567007.1">
    <property type="nucleotide sequence ID" value="NZ_SNTZ01000008.1"/>
</dbReference>
<keyword evidence="4" id="KW-1185">Reference proteome</keyword>
<keyword evidence="2" id="KW-0732">Signal</keyword>
<gene>
    <name evidence="3" type="ORF">EZV76_13065</name>
</gene>
<dbReference type="Proteomes" id="UP000310406">
    <property type="component" value="Unassembled WGS sequence"/>
</dbReference>
<feature type="region of interest" description="Disordered" evidence="1">
    <location>
        <begin position="44"/>
        <end position="92"/>
    </location>
</feature>
<comment type="caution">
    <text evidence="3">The sequence shown here is derived from an EMBL/GenBank/DDBJ whole genome shotgun (WGS) entry which is preliminary data.</text>
</comment>
<organism evidence="3 4">
    <name type="scientific">Flagellimonas alvinocaridis</name>
    <dbReference type="NCBI Taxonomy" id="2530200"/>
    <lineage>
        <taxon>Bacteria</taxon>
        <taxon>Pseudomonadati</taxon>
        <taxon>Bacteroidota</taxon>
        <taxon>Flavobacteriia</taxon>
        <taxon>Flavobacteriales</taxon>
        <taxon>Flavobacteriaceae</taxon>
        <taxon>Flagellimonas</taxon>
    </lineage>
</organism>
<feature type="chain" id="PRO_5020413894" evidence="2">
    <location>
        <begin position="24"/>
        <end position="411"/>
    </location>
</feature>
<dbReference type="AlphaFoldDB" id="A0A4S8RST5"/>
<accession>A0A4S8RST5</accession>
<reference evidence="3 4" key="1">
    <citation type="submission" date="2019-03" db="EMBL/GenBank/DDBJ databases">
        <title>Muricauda SCR12 sp.nov, a marine bacterium isolated from Pacific Ocean:the Okinawa trough.</title>
        <authorList>
            <person name="Liu L."/>
        </authorList>
    </citation>
    <scope>NUCLEOTIDE SEQUENCE [LARGE SCALE GENOMIC DNA]</scope>
    <source>
        <strain evidence="3 4">SCR12</strain>
    </source>
</reference>
<feature type="signal peptide" evidence="2">
    <location>
        <begin position="1"/>
        <end position="23"/>
    </location>
</feature>
<name>A0A4S8RST5_9FLAO</name>